<reference evidence="1" key="1">
    <citation type="submission" date="2021-06" db="EMBL/GenBank/DDBJ databases">
        <authorList>
            <person name="Kallberg Y."/>
            <person name="Tangrot J."/>
            <person name="Rosling A."/>
        </authorList>
    </citation>
    <scope>NUCLEOTIDE SEQUENCE</scope>
    <source>
        <strain evidence="1">CL356</strain>
    </source>
</reference>
<name>A0ACA9NS99_9GLOM</name>
<organism evidence="1 2">
    <name type="scientific">Acaulospora colombiana</name>
    <dbReference type="NCBI Taxonomy" id="27376"/>
    <lineage>
        <taxon>Eukaryota</taxon>
        <taxon>Fungi</taxon>
        <taxon>Fungi incertae sedis</taxon>
        <taxon>Mucoromycota</taxon>
        <taxon>Glomeromycotina</taxon>
        <taxon>Glomeromycetes</taxon>
        <taxon>Diversisporales</taxon>
        <taxon>Acaulosporaceae</taxon>
        <taxon>Acaulospora</taxon>
    </lineage>
</organism>
<dbReference type="EMBL" id="CAJVPT010024847">
    <property type="protein sequence ID" value="CAG8672336.1"/>
    <property type="molecule type" value="Genomic_DNA"/>
</dbReference>
<proteinExistence type="predicted"/>
<sequence length="250" mass="28575">MEDSVHRECGQSFVGNAQDEEKGNQVPLPKIGSEMPVDVKLASTVVPLVKSINKKPVRPSKARPNFFLSVRLDSEAIQEKFVEFSTHVNSKYPEYKKLLIEPCQIHVTLFVFHLGNGEIINQAKECLAKSQDILKETCPDDTFDGRRVVYTSPEETDGLELFTKLTYSLHEKFKKEGLVRGNIREEFKPHATLLKIRKPLRVKSQHGGMDRVIKHIPSEVYEGFKSEHEICDYRLDDSMLVNADLFLVNF</sequence>
<gene>
    <name evidence="1" type="ORF">ACOLOM_LOCUS9003</name>
</gene>
<evidence type="ECO:0000313" key="1">
    <source>
        <dbReference type="EMBL" id="CAG8672336.1"/>
    </source>
</evidence>
<dbReference type="Proteomes" id="UP000789525">
    <property type="component" value="Unassembled WGS sequence"/>
</dbReference>
<keyword evidence="2" id="KW-1185">Reference proteome</keyword>
<evidence type="ECO:0000313" key="2">
    <source>
        <dbReference type="Proteomes" id="UP000789525"/>
    </source>
</evidence>
<comment type="caution">
    <text evidence="1">The sequence shown here is derived from an EMBL/GenBank/DDBJ whole genome shotgun (WGS) entry which is preliminary data.</text>
</comment>
<protein>
    <submittedName>
        <fullName evidence="1">15761_t:CDS:1</fullName>
    </submittedName>
</protein>
<accession>A0ACA9NS99</accession>